<evidence type="ECO:0000256" key="2">
    <source>
        <dbReference type="ARBA" id="ARBA00022692"/>
    </source>
</evidence>
<evidence type="ECO:0000256" key="1">
    <source>
        <dbReference type="ARBA" id="ARBA00004651"/>
    </source>
</evidence>
<dbReference type="SUPFAM" id="SSF103473">
    <property type="entry name" value="MFS general substrate transporter"/>
    <property type="match status" value="1"/>
</dbReference>
<organism evidence="8 9">
    <name type="scientific">Actinomadura madurae</name>
    <dbReference type="NCBI Taxonomy" id="1993"/>
    <lineage>
        <taxon>Bacteria</taxon>
        <taxon>Bacillati</taxon>
        <taxon>Actinomycetota</taxon>
        <taxon>Actinomycetes</taxon>
        <taxon>Streptosporangiales</taxon>
        <taxon>Thermomonosporaceae</taxon>
        <taxon>Actinomadura</taxon>
    </lineage>
</organism>
<feature type="transmembrane region" description="Helical" evidence="6">
    <location>
        <begin position="385"/>
        <end position="408"/>
    </location>
</feature>
<keyword evidence="3 6" id="KW-1133">Transmembrane helix</keyword>
<evidence type="ECO:0000313" key="9">
    <source>
        <dbReference type="Proteomes" id="UP000183413"/>
    </source>
</evidence>
<feature type="transmembrane region" description="Helical" evidence="6">
    <location>
        <begin position="171"/>
        <end position="191"/>
    </location>
</feature>
<dbReference type="InterPro" id="IPR050327">
    <property type="entry name" value="Proton-linked_MCT"/>
</dbReference>
<feature type="transmembrane region" description="Helical" evidence="6">
    <location>
        <begin position="353"/>
        <end position="373"/>
    </location>
</feature>
<comment type="subcellular location">
    <subcellularLocation>
        <location evidence="1">Cell membrane</location>
        <topology evidence="1">Multi-pass membrane protein</topology>
    </subcellularLocation>
</comment>
<feature type="domain" description="Major facilitator superfamily (MFS) profile" evidence="7">
    <location>
        <begin position="12"/>
        <end position="408"/>
    </location>
</feature>
<dbReference type="Proteomes" id="UP000183413">
    <property type="component" value="Unassembled WGS sequence"/>
</dbReference>
<dbReference type="InterPro" id="IPR036259">
    <property type="entry name" value="MFS_trans_sf"/>
</dbReference>
<dbReference type="AlphaFoldDB" id="A0A1I5GPA0"/>
<dbReference type="InParanoid" id="A0A1I5GPA0"/>
<feature type="region of interest" description="Disordered" evidence="5">
    <location>
        <begin position="200"/>
        <end position="221"/>
    </location>
</feature>
<evidence type="ECO:0000256" key="3">
    <source>
        <dbReference type="ARBA" id="ARBA00022989"/>
    </source>
</evidence>
<dbReference type="GO" id="GO:0022857">
    <property type="term" value="F:transmembrane transporter activity"/>
    <property type="evidence" value="ECO:0007669"/>
    <property type="project" value="InterPro"/>
</dbReference>
<dbReference type="InterPro" id="IPR011701">
    <property type="entry name" value="MFS"/>
</dbReference>
<feature type="transmembrane region" description="Helical" evidence="6">
    <location>
        <begin position="57"/>
        <end position="74"/>
    </location>
</feature>
<evidence type="ECO:0000259" key="7">
    <source>
        <dbReference type="PROSITE" id="PS50850"/>
    </source>
</evidence>
<feature type="transmembrane region" description="Helical" evidence="6">
    <location>
        <begin position="139"/>
        <end position="159"/>
    </location>
</feature>
<feature type="transmembrane region" description="Helical" evidence="6">
    <location>
        <begin position="12"/>
        <end position="37"/>
    </location>
</feature>
<dbReference type="InterPro" id="IPR020846">
    <property type="entry name" value="MFS_dom"/>
</dbReference>
<dbReference type="GO" id="GO:0005886">
    <property type="term" value="C:plasma membrane"/>
    <property type="evidence" value="ECO:0007669"/>
    <property type="project" value="UniProtKB-SubCell"/>
</dbReference>
<dbReference type="STRING" id="1993.SAMN04489713_105327"/>
<evidence type="ECO:0000256" key="5">
    <source>
        <dbReference type="SAM" id="MobiDB-lite"/>
    </source>
</evidence>
<dbReference type="PANTHER" id="PTHR11360">
    <property type="entry name" value="MONOCARBOXYLATE TRANSPORTER"/>
    <property type="match status" value="1"/>
</dbReference>
<protein>
    <submittedName>
        <fullName evidence="8">Predicted arabinose efflux permease, MFS family</fullName>
    </submittedName>
</protein>
<dbReference type="EMBL" id="FOVH01000005">
    <property type="protein sequence ID" value="SFO37792.1"/>
    <property type="molecule type" value="Genomic_DNA"/>
</dbReference>
<keyword evidence="9" id="KW-1185">Reference proteome</keyword>
<name>A0A1I5GPA0_9ACTN</name>
<dbReference type="PANTHER" id="PTHR11360:SF284">
    <property type="entry name" value="EG:103B4.3 PROTEIN-RELATED"/>
    <property type="match status" value="1"/>
</dbReference>
<feature type="transmembrane region" description="Helical" evidence="6">
    <location>
        <begin position="233"/>
        <end position="251"/>
    </location>
</feature>
<keyword evidence="2 6" id="KW-0812">Transmembrane</keyword>
<gene>
    <name evidence="8" type="ORF">SAMN04489713_105327</name>
</gene>
<dbReference type="CDD" id="cd17355">
    <property type="entry name" value="MFS_YcxA_like"/>
    <property type="match status" value="1"/>
</dbReference>
<evidence type="ECO:0000313" key="8">
    <source>
        <dbReference type="EMBL" id="SFO37792.1"/>
    </source>
</evidence>
<keyword evidence="4 6" id="KW-0472">Membrane</keyword>
<sequence length="431" mass="45181">MASMNLTTRSWLVVWGSTAALTVSASPLVLQTVGLFMKELGEDFGWTRTEVSGAKSLAGPVAALGVLLFGFLIDRFGLRRVMIPALVPFAGSIALLALTPDSLPVFYAISMLVSLLGAAQQPPPYTKAVAGWFDARRGLAIGIAVCGIGLGTSLIPQYTQFLIDHVGWRGAYAGLAVLLLVVALPPWILVIREPNAQERRRLTGDAPRPAPGTEQAGEAPGIERRRALRMRSFWILAAGTFVASVSLNGSMTHLVPMLTDRGMTGAAAAAVLIPVGIASLVGRPVAGMLLDRFRGPRVAFVQQLVPVVAFVLIGTGVSPVLGAVCLGLAVGLEVDLASYLTSRYFGLRSFGQIYGAMFAIFVLGASAGGLLFAVFYDRLGGYDPAFYLCGGALVATAFLFLLLGPYAYPTARKVRGSAPAAPPARSAASGE</sequence>
<feature type="transmembrane region" description="Helical" evidence="6">
    <location>
        <begin position="81"/>
        <end position="98"/>
    </location>
</feature>
<proteinExistence type="predicted"/>
<dbReference type="Gene3D" id="1.20.1250.20">
    <property type="entry name" value="MFS general substrate transporter like domains"/>
    <property type="match status" value="2"/>
</dbReference>
<feature type="transmembrane region" description="Helical" evidence="6">
    <location>
        <begin position="104"/>
        <end position="119"/>
    </location>
</feature>
<dbReference type="PROSITE" id="PS50850">
    <property type="entry name" value="MFS"/>
    <property type="match status" value="1"/>
</dbReference>
<accession>A0A1I5GPA0</accession>
<evidence type="ECO:0000256" key="6">
    <source>
        <dbReference type="SAM" id="Phobius"/>
    </source>
</evidence>
<evidence type="ECO:0000256" key="4">
    <source>
        <dbReference type="ARBA" id="ARBA00023136"/>
    </source>
</evidence>
<reference evidence="8 9" key="1">
    <citation type="submission" date="2016-10" db="EMBL/GenBank/DDBJ databases">
        <authorList>
            <person name="de Groot N.N."/>
        </authorList>
    </citation>
    <scope>NUCLEOTIDE SEQUENCE [LARGE SCALE GENOMIC DNA]</scope>
    <source>
        <strain evidence="8 9">DSM 43067</strain>
    </source>
</reference>
<dbReference type="eggNOG" id="COG2807">
    <property type="taxonomic scope" value="Bacteria"/>
</dbReference>
<dbReference type="Pfam" id="PF07690">
    <property type="entry name" value="MFS_1"/>
    <property type="match status" value="1"/>
</dbReference>
<feature type="transmembrane region" description="Helical" evidence="6">
    <location>
        <begin position="263"/>
        <end position="286"/>
    </location>
</feature>